<dbReference type="PANTHER" id="PTHR23028">
    <property type="entry name" value="ACETYLTRANSFERASE"/>
    <property type="match status" value="1"/>
</dbReference>
<accession>A0A2G5U9Q0</accession>
<dbReference type="PANTHER" id="PTHR23028:SF135">
    <property type="entry name" value="ACYL_TRANSF_3 DOMAIN-CONTAINING PROTEIN"/>
    <property type="match status" value="1"/>
</dbReference>
<dbReference type="EMBL" id="PDUG01000004">
    <property type="protein sequence ID" value="PIC36091.1"/>
    <property type="molecule type" value="Genomic_DNA"/>
</dbReference>
<evidence type="ECO:0000256" key="2">
    <source>
        <dbReference type="SAM" id="Phobius"/>
    </source>
</evidence>
<organism evidence="3 4">
    <name type="scientific">Caenorhabditis nigoni</name>
    <dbReference type="NCBI Taxonomy" id="1611254"/>
    <lineage>
        <taxon>Eukaryota</taxon>
        <taxon>Metazoa</taxon>
        <taxon>Ecdysozoa</taxon>
        <taxon>Nematoda</taxon>
        <taxon>Chromadorea</taxon>
        <taxon>Rhabditida</taxon>
        <taxon>Rhabditina</taxon>
        <taxon>Rhabditomorpha</taxon>
        <taxon>Rhabditoidea</taxon>
        <taxon>Rhabditidae</taxon>
        <taxon>Peloderinae</taxon>
        <taxon>Caenorhabditis</taxon>
    </lineage>
</organism>
<keyword evidence="2" id="KW-0812">Transmembrane</keyword>
<feature type="transmembrane region" description="Helical" evidence="2">
    <location>
        <begin position="162"/>
        <end position="182"/>
    </location>
</feature>
<feature type="compositionally biased region" description="Polar residues" evidence="1">
    <location>
        <begin position="436"/>
        <end position="445"/>
    </location>
</feature>
<keyword evidence="2" id="KW-1133">Transmembrane helix</keyword>
<feature type="compositionally biased region" description="Low complexity" evidence="1">
    <location>
        <begin position="641"/>
        <end position="652"/>
    </location>
</feature>
<gene>
    <name evidence="3" type="primary">Cnig_chr_IV.g15213</name>
    <name evidence="3" type="ORF">B9Z55_015213</name>
</gene>
<dbReference type="GO" id="GO:0016020">
    <property type="term" value="C:membrane"/>
    <property type="evidence" value="ECO:0007669"/>
    <property type="project" value="TreeGrafter"/>
</dbReference>
<dbReference type="GO" id="GO:0000271">
    <property type="term" value="P:polysaccharide biosynthetic process"/>
    <property type="evidence" value="ECO:0007669"/>
    <property type="project" value="TreeGrafter"/>
</dbReference>
<feature type="region of interest" description="Disordered" evidence="1">
    <location>
        <begin position="360"/>
        <end position="412"/>
    </location>
</feature>
<keyword evidence="4" id="KW-1185">Reference proteome</keyword>
<feature type="region of interest" description="Disordered" evidence="1">
    <location>
        <begin position="799"/>
        <end position="840"/>
    </location>
</feature>
<dbReference type="Proteomes" id="UP000230233">
    <property type="component" value="Chromosome IV"/>
</dbReference>
<dbReference type="InterPro" id="IPR050879">
    <property type="entry name" value="Acyltransferase_3"/>
</dbReference>
<proteinExistence type="predicted"/>
<name>A0A2G5U9Q0_9PELO</name>
<feature type="compositionally biased region" description="Basic residues" evidence="1">
    <location>
        <begin position="802"/>
        <end position="812"/>
    </location>
</feature>
<keyword evidence="2" id="KW-0472">Membrane</keyword>
<dbReference type="AlphaFoldDB" id="A0A2G5U9Q0"/>
<feature type="compositionally biased region" description="Acidic residues" evidence="1">
    <location>
        <begin position="371"/>
        <end position="385"/>
    </location>
</feature>
<comment type="caution">
    <text evidence="3">The sequence shown here is derived from an EMBL/GenBank/DDBJ whole genome shotgun (WGS) entry which is preliminary data.</text>
</comment>
<feature type="transmembrane region" description="Helical" evidence="2">
    <location>
        <begin position="56"/>
        <end position="83"/>
    </location>
</feature>
<evidence type="ECO:0000256" key="1">
    <source>
        <dbReference type="SAM" id="MobiDB-lite"/>
    </source>
</evidence>
<dbReference type="OrthoDB" id="10508615at2759"/>
<feature type="compositionally biased region" description="Low complexity" evidence="1">
    <location>
        <begin position="482"/>
        <end position="510"/>
    </location>
</feature>
<feature type="region of interest" description="Disordered" evidence="1">
    <location>
        <begin position="478"/>
        <end position="652"/>
    </location>
</feature>
<feature type="region of interest" description="Disordered" evidence="1">
    <location>
        <begin position="426"/>
        <end position="447"/>
    </location>
</feature>
<feature type="compositionally biased region" description="Polar residues" evidence="1">
    <location>
        <begin position="563"/>
        <end position="580"/>
    </location>
</feature>
<feature type="compositionally biased region" description="Basic and acidic residues" evidence="1">
    <location>
        <begin position="1023"/>
        <end position="1035"/>
    </location>
</feature>
<protein>
    <submittedName>
        <fullName evidence="3">Uncharacterized protein</fullName>
    </submittedName>
</protein>
<evidence type="ECO:0000313" key="3">
    <source>
        <dbReference type="EMBL" id="PIC36091.1"/>
    </source>
</evidence>
<feature type="transmembrane region" description="Helical" evidence="2">
    <location>
        <begin position="104"/>
        <end position="123"/>
    </location>
</feature>
<evidence type="ECO:0000313" key="4">
    <source>
        <dbReference type="Proteomes" id="UP000230233"/>
    </source>
</evidence>
<sequence length="1132" mass="127079">MVVYLLSNQKTEIKYQALNNEEEGECKKLLEDEDDPEVDCCPNEKFSKFLKMSQTFSYMILLVVITINTFPLILPPAIVRPFVTISTGLLMLISEDNLILSNRLLTYIGDISYSLYLIHWPIYAYWKLTYDGDKYLLLCALVSSVILAVVTFETFEKWYLKLSSTSIGILVVVLFFLNAVIINKDEISDHLETIRSNGSNLDNVTDDMTLASQLNDNVFPEGGTRNADERFSDGTRKTEFHSTLVKTLDVLKQFLESIFFGSRPNLTLIYRNTMDSSPAVQRKTSEVISRLRRFGQKISSLFRQMPSQEEPDTLTNHMFDQLEGGTGDPVSQATFDKLIYEIPDDWWHIFNDQDVKYSNFPSPLRGGNDDPMAEYPDDEPPSDTDTDGREDRGASNNENVDLHDNNGIDPNQEFVLYTSGNLLDPDDVMDGGSEGQGTRSRTIAESQAGIGIIPAEISSSMMNNEPAISENYSLETFSPNNETTVESEVSSTESGYQSSASTSSSINGCSRIGDIEISPSPEVVETKEEPTSSQYKSHAETEDVEPTSSTLYASAGPPGARDVNNQQEPTAAEQVTTENAQLPPDEYEYDSYDAIFSGPLQTPKNQTVGPSSSDHGCDFQHQSWSSTTEATPSRTDSGFQSSPSTSSPSNVSFPELMEAEYGEPAFSQNMLSAPAHPSRANGSEISYSQQPKQYCDMDKNAPGSMHQFTTKYDFSGTGTSEPWPSYYGIGIQHDSLLNMTEAIPSNSVKMKRSSPNSLDQCHHPAKKCRLDRRQLPYSPSVSVQRPITQEFNHESCNLNAKTAKKSNRRCTKQRNATSAPVPLPVSDHDSRNFNPTTFESNVGSIRQHDVHSPPVQQSDAQEHPLDFLDLKPFQEFGEKKEKYLKKLEGRDTPEEQRVRQRTKVEDESVREEMDRNCEYSKKCAKKKKEAINDRMLEFVKRVQEMEDVISKESMGTFSLELDDFLGGRIDNSASEAYETEKRQLFSTDVDSETEQTIQKAWELLNEMITDFKKKSQQYADASKNAENRSKEEKKNATSSPGSAKSRAKSVMEGAQLDYDIACLDLIISKKAQLASLSLEFARRCVNKIAPRASLDAKKIEEWVHRNGKTEEWNELKSFINANPELRSPNLYN</sequence>
<feature type="region of interest" description="Disordered" evidence="1">
    <location>
        <begin position="1019"/>
        <end position="1048"/>
    </location>
</feature>
<feature type="compositionally biased region" description="Polar residues" evidence="1">
    <location>
        <begin position="599"/>
        <end position="640"/>
    </location>
</feature>
<reference evidence="4" key="1">
    <citation type="submission" date="2017-10" db="EMBL/GenBank/DDBJ databases">
        <title>Rapid genome shrinkage in a self-fertile nematode reveals novel sperm competition proteins.</title>
        <authorList>
            <person name="Yin D."/>
            <person name="Schwarz E.M."/>
            <person name="Thomas C.G."/>
            <person name="Felde R.L."/>
            <person name="Korf I.F."/>
            <person name="Cutter A.D."/>
            <person name="Schartner C.M."/>
            <person name="Ralston E.J."/>
            <person name="Meyer B.J."/>
            <person name="Haag E.S."/>
        </authorList>
    </citation>
    <scope>NUCLEOTIDE SEQUENCE [LARGE SCALE GENOMIC DNA]</scope>
    <source>
        <strain evidence="4">JU1422</strain>
    </source>
</reference>
<feature type="transmembrane region" description="Helical" evidence="2">
    <location>
        <begin position="135"/>
        <end position="155"/>
    </location>
</feature>